<sequence>MVSFSILGATGNCGTALLELLLSTTDAKIKAYCRNKDKLFRLVPAAADNARVEVITGSLLDPEVLGKAMYGCKAVFLTATTNDNIPGCHISQDLSSTVVKALQGWRSSGKEHPPIPKLFQLSSATIDPWLSRKTPFINAIVRRSAFHVYKDLELAEAILRAEEDWLTTVYIKPGGLSVDVQHGHRLTLDDEESFVSYLDIAAGMTEAAQDPDGRWDNKNVGIVNAGAKAKFPSGTPKCIICGLLTYYFPFLHPYLPSGTGPA</sequence>
<keyword evidence="6" id="KW-1185">Reference proteome</keyword>
<name>A0A3M7MHH4_9PLEO</name>
<evidence type="ECO:0000313" key="5">
    <source>
        <dbReference type="EMBL" id="RMZ73888.1"/>
    </source>
</evidence>
<dbReference type="GO" id="GO:0004497">
    <property type="term" value="F:monooxygenase activity"/>
    <property type="evidence" value="ECO:0007669"/>
    <property type="project" value="UniProtKB-KW"/>
</dbReference>
<dbReference type="SUPFAM" id="SSF51735">
    <property type="entry name" value="NAD(P)-binding Rossmann-fold domains"/>
    <property type="match status" value="1"/>
</dbReference>
<dbReference type="Proteomes" id="UP000265663">
    <property type="component" value="Unassembled WGS sequence"/>
</dbReference>
<feature type="domain" description="NAD(P)-binding" evidence="4">
    <location>
        <begin position="8"/>
        <end position="211"/>
    </location>
</feature>
<protein>
    <recommendedName>
        <fullName evidence="4">NAD(P)-binding domain-containing protein</fullName>
    </recommendedName>
</protein>
<accession>A0A3M7MHH4</accession>
<gene>
    <name evidence="5" type="ORF">GMOD_00004690</name>
</gene>
<evidence type="ECO:0000313" key="6">
    <source>
        <dbReference type="Proteomes" id="UP000265663"/>
    </source>
</evidence>
<dbReference type="Pfam" id="PF13460">
    <property type="entry name" value="NAD_binding_10"/>
    <property type="match status" value="1"/>
</dbReference>
<keyword evidence="1" id="KW-0560">Oxidoreductase</keyword>
<comment type="similarity">
    <text evidence="3">Belongs to the avfA family.</text>
</comment>
<dbReference type="InterPro" id="IPR016040">
    <property type="entry name" value="NAD(P)-bd_dom"/>
</dbReference>
<dbReference type="AlphaFoldDB" id="A0A3M7MHH4"/>
<dbReference type="PANTHER" id="PTHR15020">
    <property type="entry name" value="FLAVIN REDUCTASE-RELATED"/>
    <property type="match status" value="1"/>
</dbReference>
<evidence type="ECO:0000256" key="1">
    <source>
        <dbReference type="ARBA" id="ARBA00023002"/>
    </source>
</evidence>
<evidence type="ECO:0000259" key="4">
    <source>
        <dbReference type="Pfam" id="PF13460"/>
    </source>
</evidence>
<dbReference type="Gene3D" id="3.40.50.720">
    <property type="entry name" value="NAD(P)-binding Rossmann-like Domain"/>
    <property type="match status" value="1"/>
</dbReference>
<dbReference type="EMBL" id="KE747843">
    <property type="protein sequence ID" value="RMZ73888.1"/>
    <property type="molecule type" value="Genomic_DNA"/>
</dbReference>
<organism evidence="5 6">
    <name type="scientific">Pyrenophora seminiperda CCB06</name>
    <dbReference type="NCBI Taxonomy" id="1302712"/>
    <lineage>
        <taxon>Eukaryota</taxon>
        <taxon>Fungi</taxon>
        <taxon>Dikarya</taxon>
        <taxon>Ascomycota</taxon>
        <taxon>Pezizomycotina</taxon>
        <taxon>Dothideomycetes</taxon>
        <taxon>Pleosporomycetidae</taxon>
        <taxon>Pleosporales</taxon>
        <taxon>Pleosporineae</taxon>
        <taxon>Pleosporaceae</taxon>
        <taxon>Pyrenophora</taxon>
    </lineage>
</organism>
<dbReference type="OrthoDB" id="10254221at2759"/>
<dbReference type="PANTHER" id="PTHR15020:SF37">
    <property type="entry name" value="OXIDOREDUCTASE MDPK"/>
    <property type="match status" value="1"/>
</dbReference>
<evidence type="ECO:0000256" key="2">
    <source>
        <dbReference type="ARBA" id="ARBA00023033"/>
    </source>
</evidence>
<evidence type="ECO:0000256" key="3">
    <source>
        <dbReference type="ARBA" id="ARBA00038376"/>
    </source>
</evidence>
<dbReference type="InterPro" id="IPR036291">
    <property type="entry name" value="NAD(P)-bd_dom_sf"/>
</dbReference>
<proteinExistence type="inferred from homology"/>
<reference evidence="5 6" key="1">
    <citation type="journal article" date="2014" name="PLoS ONE">
        <title>De novo Genome Assembly of the Fungal Plant Pathogen Pyrenophora semeniperda.</title>
        <authorList>
            <person name="Soliai M.M."/>
            <person name="Meyer S.E."/>
            <person name="Udall J.A."/>
            <person name="Elzinga D.E."/>
            <person name="Hermansen R.A."/>
            <person name="Bodily P.M."/>
            <person name="Hart A.A."/>
            <person name="Coleman C.E."/>
        </authorList>
    </citation>
    <scope>NUCLEOTIDE SEQUENCE [LARGE SCALE GENOMIC DNA]</scope>
    <source>
        <strain evidence="5 6">CCB06</strain>
        <tissue evidence="5">Mycelium</tissue>
    </source>
</reference>
<keyword evidence="2" id="KW-0503">Monooxygenase</keyword>